<dbReference type="PROSITE" id="PS51257">
    <property type="entry name" value="PROKAR_LIPOPROTEIN"/>
    <property type="match status" value="1"/>
</dbReference>
<feature type="signal peptide" evidence="1">
    <location>
        <begin position="1"/>
        <end position="23"/>
    </location>
</feature>
<organism evidence="3 4">
    <name type="scientific">Faecalicatena contorta</name>
    <dbReference type="NCBI Taxonomy" id="39482"/>
    <lineage>
        <taxon>Bacteria</taxon>
        <taxon>Bacillati</taxon>
        <taxon>Bacillota</taxon>
        <taxon>Clostridia</taxon>
        <taxon>Lachnospirales</taxon>
        <taxon>Lachnospiraceae</taxon>
        <taxon>Faecalicatena</taxon>
    </lineage>
</organism>
<dbReference type="EMBL" id="CYZU01000033">
    <property type="protein sequence ID" value="CUO76444.1"/>
    <property type="molecule type" value="Genomic_DNA"/>
</dbReference>
<dbReference type="Proteomes" id="UP000095544">
    <property type="component" value="Unassembled WGS sequence"/>
</dbReference>
<dbReference type="AlphaFoldDB" id="A0A174HNG4"/>
<dbReference type="STRING" id="39482.ERS852491_03228"/>
<evidence type="ECO:0000313" key="3">
    <source>
        <dbReference type="EMBL" id="CUO76444.1"/>
    </source>
</evidence>
<accession>A0A174HNG4</accession>
<dbReference type="SUPFAM" id="SSF54534">
    <property type="entry name" value="FKBP-like"/>
    <property type="match status" value="1"/>
</dbReference>
<dbReference type="Gene3D" id="3.10.50.40">
    <property type="match status" value="1"/>
</dbReference>
<sequence>MGQFKKRVMIMAAAGLIAVSSLAGCSRSMNNDAVVAEVGEDKIVLGVANFYARMQQAQYETYYAGMMGTTGEAMWTQEVEEGKTYEDTTKESTLKAIEDMYLLKQHAADYQVELTDDDKKAIKKAAESFVEDNTLEDKEVVSGYEKYVKTFLELATIQAKMNAPMKEGVDEEVSDEEAAQKSMQYVLFSYNKTDGEGNSEAMTDDEKSALKETAEKFAEDLKNSDGKDLEAAASEADLEVQTATFDSESTSPTADLVKAADALEEGDVTGIVESDNGIYVAKLTSNLDREATDAKKESIVEERKQEQYDSLLEQWRKDTKITEHEKVWKKVKFEKQGVTIVQNEEEGADE</sequence>
<evidence type="ECO:0000256" key="1">
    <source>
        <dbReference type="SAM" id="SignalP"/>
    </source>
</evidence>
<gene>
    <name evidence="3" type="ORF">ERS852491_03228</name>
</gene>
<protein>
    <recommendedName>
        <fullName evidence="2">PpiC domain-containing protein</fullName>
    </recommendedName>
</protein>
<feature type="domain" description="PpiC" evidence="2">
    <location>
        <begin position="211"/>
        <end position="286"/>
    </location>
</feature>
<dbReference type="Pfam" id="PF13145">
    <property type="entry name" value="Rotamase_2"/>
    <property type="match status" value="1"/>
</dbReference>
<evidence type="ECO:0000313" key="4">
    <source>
        <dbReference type="Proteomes" id="UP000095544"/>
    </source>
</evidence>
<keyword evidence="1" id="KW-0732">Signal</keyword>
<dbReference type="OrthoDB" id="1766385at2"/>
<evidence type="ECO:0000259" key="2">
    <source>
        <dbReference type="Pfam" id="PF13145"/>
    </source>
</evidence>
<proteinExistence type="predicted"/>
<name>A0A174HNG4_9FIRM</name>
<dbReference type="InterPro" id="IPR000297">
    <property type="entry name" value="PPIase_PpiC"/>
</dbReference>
<dbReference type="InterPro" id="IPR046357">
    <property type="entry name" value="PPIase_dom_sf"/>
</dbReference>
<dbReference type="RefSeq" id="WP_050642658.1">
    <property type="nucleotide sequence ID" value="NZ_CABKUE010000009.1"/>
</dbReference>
<dbReference type="GO" id="GO:0003755">
    <property type="term" value="F:peptidyl-prolyl cis-trans isomerase activity"/>
    <property type="evidence" value="ECO:0007669"/>
    <property type="project" value="InterPro"/>
</dbReference>
<feature type="chain" id="PRO_5038511133" description="PpiC domain-containing protein" evidence="1">
    <location>
        <begin position="24"/>
        <end position="350"/>
    </location>
</feature>
<reference evidence="3 4" key="1">
    <citation type="submission" date="2015-09" db="EMBL/GenBank/DDBJ databases">
        <authorList>
            <consortium name="Pathogen Informatics"/>
        </authorList>
    </citation>
    <scope>NUCLEOTIDE SEQUENCE [LARGE SCALE GENOMIC DNA]</scope>
    <source>
        <strain evidence="3 4">2789STDY5834876</strain>
    </source>
</reference>